<keyword evidence="3" id="KW-1185">Reference proteome</keyword>
<protein>
    <submittedName>
        <fullName evidence="2">Uncharacterized protein</fullName>
    </submittedName>
</protein>
<reference evidence="2 3" key="1">
    <citation type="journal article" date="2009" name="Stand. Genomic Sci.">
        <title>Complete genome sequence of Pirellula staleyi type strain (ATCC 27377).</title>
        <authorList>
            <person name="Clum A."/>
            <person name="Tindall B.J."/>
            <person name="Sikorski J."/>
            <person name="Ivanova N."/>
            <person name="Mavrommatis K."/>
            <person name="Lucas S."/>
            <person name="Glavina del Rio T."/>
            <person name="Nolan M."/>
            <person name="Chen F."/>
            <person name="Tice H."/>
            <person name="Pitluck S."/>
            <person name="Cheng J.F."/>
            <person name="Chertkov O."/>
            <person name="Brettin T."/>
            <person name="Han C."/>
            <person name="Detter J.C."/>
            <person name="Kuske C."/>
            <person name="Bruce D."/>
            <person name="Goodwin L."/>
            <person name="Ovchinikova G."/>
            <person name="Pati A."/>
            <person name="Mikhailova N."/>
            <person name="Chen A."/>
            <person name="Palaniappan K."/>
            <person name="Land M."/>
            <person name="Hauser L."/>
            <person name="Chang Y.J."/>
            <person name="Jeffries C.D."/>
            <person name="Chain P."/>
            <person name="Rohde M."/>
            <person name="Goker M."/>
            <person name="Bristow J."/>
            <person name="Eisen J.A."/>
            <person name="Markowitz V."/>
            <person name="Hugenholtz P."/>
            <person name="Kyrpides N.C."/>
            <person name="Klenk H.P."/>
            <person name="Lapidus A."/>
        </authorList>
    </citation>
    <scope>NUCLEOTIDE SEQUENCE [LARGE SCALE GENOMIC DNA]</scope>
    <source>
        <strain evidence="3">ATCC 27377 / DSM 6068 / ICPB 4128</strain>
    </source>
</reference>
<evidence type="ECO:0000256" key="1">
    <source>
        <dbReference type="SAM" id="Coils"/>
    </source>
</evidence>
<dbReference type="EMBL" id="CP001848">
    <property type="protein sequence ID" value="ADB18033.1"/>
    <property type="molecule type" value="Genomic_DNA"/>
</dbReference>
<dbReference type="HOGENOM" id="CLU_1775702_0_0_0"/>
<keyword evidence="1" id="KW-0175">Coiled coil</keyword>
<dbReference type="AlphaFoldDB" id="D2QXV6"/>
<feature type="coiled-coil region" evidence="1">
    <location>
        <begin position="105"/>
        <end position="132"/>
    </location>
</feature>
<name>D2QXV6_PIRSD</name>
<evidence type="ECO:0000313" key="3">
    <source>
        <dbReference type="Proteomes" id="UP000001887"/>
    </source>
</evidence>
<sequence length="146" mass="16235">MSRGNFQLIEGSKNGLLRWFCEDLGRPRLPSGQLQLFLVLRKRIPRLESLAKLCSLPRLHDATFGCCHRAAPGELPIPSDMTTSEHHDDESLIDTLSATGEQSLLQQMNEQQDILLMQLDELNERIEKVLREATAGGGDISIAKAA</sequence>
<dbReference type="Proteomes" id="UP000001887">
    <property type="component" value="Chromosome"/>
</dbReference>
<accession>D2QXV6</accession>
<proteinExistence type="predicted"/>
<dbReference type="KEGG" id="psl:Psta_3369"/>
<gene>
    <name evidence="2" type="ordered locus">Psta_3369</name>
</gene>
<organism evidence="2 3">
    <name type="scientific">Pirellula staleyi (strain ATCC 27377 / DSM 6068 / ICPB 4128)</name>
    <name type="common">Pirella staleyi</name>
    <dbReference type="NCBI Taxonomy" id="530564"/>
    <lineage>
        <taxon>Bacteria</taxon>
        <taxon>Pseudomonadati</taxon>
        <taxon>Planctomycetota</taxon>
        <taxon>Planctomycetia</taxon>
        <taxon>Pirellulales</taxon>
        <taxon>Pirellulaceae</taxon>
        <taxon>Pirellula</taxon>
    </lineage>
</organism>
<evidence type="ECO:0000313" key="2">
    <source>
        <dbReference type="EMBL" id="ADB18033.1"/>
    </source>
</evidence>